<dbReference type="InterPro" id="IPR002885">
    <property type="entry name" value="PPR_rpt"/>
</dbReference>
<dbReference type="RefSeq" id="XP_022135006.1">
    <property type="nucleotide sequence ID" value="XM_022279314.1"/>
</dbReference>
<dbReference type="KEGG" id="mcha:111007115"/>
<feature type="repeat" description="PPR" evidence="3">
    <location>
        <begin position="798"/>
        <end position="832"/>
    </location>
</feature>
<dbReference type="RefSeq" id="XP_022135004.1">
    <property type="nucleotide sequence ID" value="XM_022279312.1"/>
</dbReference>
<protein>
    <submittedName>
        <fullName evidence="6">Pentatricopeptide repeat-containing protein At4g30825, chloroplastic isoform X1</fullName>
    </submittedName>
    <submittedName>
        <fullName evidence="7">Pentatricopeptide repeat-containing protein At4g30825, chloroplastic isoform X2</fullName>
    </submittedName>
    <submittedName>
        <fullName evidence="8">Pentatricopeptide repeat-containing protein At4g30825, chloroplastic isoform X3</fullName>
    </submittedName>
</protein>
<dbReference type="PANTHER" id="PTHR47447">
    <property type="entry name" value="OS03G0856100 PROTEIN"/>
    <property type="match status" value="1"/>
</dbReference>
<feature type="repeat" description="PPR" evidence="3">
    <location>
        <begin position="205"/>
        <end position="239"/>
    </location>
</feature>
<evidence type="ECO:0000313" key="7">
    <source>
        <dbReference type="RefSeq" id="XP_022135005.1"/>
    </source>
</evidence>
<feature type="repeat" description="PPR" evidence="3">
    <location>
        <begin position="274"/>
        <end position="308"/>
    </location>
</feature>
<dbReference type="Gene3D" id="1.25.40.10">
    <property type="entry name" value="Tetratricopeptide repeat domain"/>
    <property type="match status" value="6"/>
</dbReference>
<dbReference type="AlphaFoldDB" id="A0A6J1BZD7"/>
<dbReference type="Pfam" id="PF13041">
    <property type="entry name" value="PPR_2"/>
    <property type="match status" value="4"/>
</dbReference>
<feature type="repeat" description="PPR" evidence="3">
    <location>
        <begin position="309"/>
        <end position="343"/>
    </location>
</feature>
<dbReference type="Pfam" id="PF01535">
    <property type="entry name" value="PPR"/>
    <property type="match status" value="4"/>
</dbReference>
<dbReference type="InterPro" id="IPR011990">
    <property type="entry name" value="TPR-like_helical_dom_sf"/>
</dbReference>
<evidence type="ECO:0000256" key="2">
    <source>
        <dbReference type="ARBA" id="ARBA00022737"/>
    </source>
</evidence>
<dbReference type="PANTHER" id="PTHR47447:SF12">
    <property type="entry name" value="PENTATRICOPEPTIDE REPEAT-CONTAINING PROTEIN ATP4 HOMOLOG, CHLOROPLASTIC"/>
    <property type="match status" value="1"/>
</dbReference>
<dbReference type="FunFam" id="1.25.40.10:FF:003613">
    <property type="entry name" value="Pentatricopeptide repeat-containing protein At3g23020"/>
    <property type="match status" value="1"/>
</dbReference>
<sequence>MASLKISFPLDSFDSKKFDFPVKSALLSDICSVFSITGYIHLNKSCILYSLARVHKPSKVSQVEPEASDIYQSKFVDDEIGARKKYVGNKKPSKRAPGSYFSFSRNCSEKVFDNIIFNGGEMDVNYSTISSDLSLEDCNAILRKLEKCNDGKTLVFFEWMRRNGKLEHNVTAYNLVLRVLGRQEDWDAAEKLIRQVRADLGSQLDFQIFNTLIYACYKSGLVDRGAKWFRMMLECRVQPNVATFGMLMGLCQKGCNVEEAEFAFSQMRSFGIVCEAMYASMITIYARLSLYDKAEEVIQLMQEDKVTPNLENWLVMLNTYCQQGKLEDAELVFASMEEAGFSSNIIAYNTLITGYGKVSNMDAAERLFLGIKNSGAEPDETTYRSMIEGWGRAGNYEMAEWYYKELKRKGYMPNTSNLFTLINLQAKHEDEAGALETLDDMLKIGCRPSSIVGNVLQAYEKARRIKSVPLLLTGSFYCKVLSSQTSCSILVMAYMKHCLVDDALKILREKEWNDHNFEENLYHLLICSCKELGQLENAIKIYTQLPKRENKPNLHITCTMIDIYSIMGKFSEGEKLYLSLRSSDIPLDLIAFNVVVRMYVKAGSLEDACLVLDLMDQQQDIVPDVYLLRDMLRIYQRCGMVDKLADLYYRILKSGVSWDQEMYNCVINCCSRALPVDELSRLFDEMLHRGFAPNTVTLNVMLDVYGKSKLFTKARNLFGLAQKRGLVDVISYNTMISAYGKNKDFKNMSSTVQKMKFNGFSVSLEAYNCMLDAYGKECQMESFRSVLQRMKESCAERDRYTYNIMINIYGEQGWIDEVAEVLTELRECGLEPDLYSYNTLIKAYGIAGMVEEAVLLVKEMREKRIEPDRITYINMIKALQRNDQFLEAIKWSLWMKQMKY</sequence>
<evidence type="ECO:0000313" key="6">
    <source>
        <dbReference type="RefSeq" id="XP_022135004.1"/>
    </source>
</evidence>
<keyword evidence="5" id="KW-1185">Reference proteome</keyword>
<dbReference type="OrthoDB" id="185373at2759"/>
<dbReference type="InterPro" id="IPR033443">
    <property type="entry name" value="PROP1-like_PPR_dom"/>
</dbReference>
<feature type="repeat" description="PPR" evidence="3">
    <location>
        <begin position="659"/>
        <end position="693"/>
    </location>
</feature>
<feature type="domain" description="PROP1-like PPR" evidence="4">
    <location>
        <begin position="264"/>
        <end position="342"/>
    </location>
</feature>
<dbReference type="Proteomes" id="UP000504603">
    <property type="component" value="Unplaced"/>
</dbReference>
<gene>
    <name evidence="6 7 8" type="primary">LOC111007115</name>
</gene>
<feature type="repeat" description="PPR" evidence="3">
    <location>
        <begin position="379"/>
        <end position="413"/>
    </location>
</feature>
<feature type="repeat" description="PPR" evidence="3">
    <location>
        <begin position="833"/>
        <end position="867"/>
    </location>
</feature>
<name>A0A6J1BZD7_MOMCH</name>
<comment type="similarity">
    <text evidence="1">Belongs to the PPR family. P subfamily.</text>
</comment>
<evidence type="ECO:0000256" key="1">
    <source>
        <dbReference type="ARBA" id="ARBA00007626"/>
    </source>
</evidence>
<feature type="repeat" description="PPR" evidence="3">
    <location>
        <begin position="344"/>
        <end position="378"/>
    </location>
</feature>
<evidence type="ECO:0000256" key="3">
    <source>
        <dbReference type="PROSITE-ProRule" id="PRU00708"/>
    </source>
</evidence>
<evidence type="ECO:0000313" key="8">
    <source>
        <dbReference type="RefSeq" id="XP_022135006.1"/>
    </source>
</evidence>
<reference evidence="6 7" key="1">
    <citation type="submission" date="2025-04" db="UniProtKB">
        <authorList>
            <consortium name="RefSeq"/>
        </authorList>
    </citation>
    <scope>IDENTIFICATION</scope>
    <source>
        <strain evidence="6 7">OHB3-1</strain>
    </source>
</reference>
<proteinExistence type="inferred from homology"/>
<feature type="repeat" description="PPR" evidence="3">
    <location>
        <begin position="728"/>
        <end position="762"/>
    </location>
</feature>
<dbReference type="Pfam" id="PF17177">
    <property type="entry name" value="PPR_long"/>
    <property type="match status" value="1"/>
</dbReference>
<dbReference type="PROSITE" id="PS51375">
    <property type="entry name" value="PPR"/>
    <property type="match status" value="9"/>
</dbReference>
<dbReference type="Pfam" id="PF13812">
    <property type="entry name" value="PPR_3"/>
    <property type="match status" value="1"/>
</dbReference>
<dbReference type="RefSeq" id="XP_022135005.1">
    <property type="nucleotide sequence ID" value="XM_022279313.1"/>
</dbReference>
<dbReference type="GeneID" id="111007115"/>
<accession>A0A6J1BZD7</accession>
<evidence type="ECO:0000259" key="4">
    <source>
        <dbReference type="Pfam" id="PF17177"/>
    </source>
</evidence>
<keyword evidence="2" id="KW-0677">Repeat</keyword>
<organism evidence="5 8">
    <name type="scientific">Momordica charantia</name>
    <name type="common">Bitter gourd</name>
    <name type="synonym">Balsam pear</name>
    <dbReference type="NCBI Taxonomy" id="3673"/>
    <lineage>
        <taxon>Eukaryota</taxon>
        <taxon>Viridiplantae</taxon>
        <taxon>Streptophyta</taxon>
        <taxon>Embryophyta</taxon>
        <taxon>Tracheophyta</taxon>
        <taxon>Spermatophyta</taxon>
        <taxon>Magnoliopsida</taxon>
        <taxon>eudicotyledons</taxon>
        <taxon>Gunneridae</taxon>
        <taxon>Pentapetalae</taxon>
        <taxon>rosids</taxon>
        <taxon>fabids</taxon>
        <taxon>Cucurbitales</taxon>
        <taxon>Cucurbitaceae</taxon>
        <taxon>Momordiceae</taxon>
        <taxon>Momordica</taxon>
    </lineage>
</organism>
<evidence type="ECO:0000313" key="5">
    <source>
        <dbReference type="Proteomes" id="UP000504603"/>
    </source>
</evidence>
<dbReference type="NCBIfam" id="TIGR00756">
    <property type="entry name" value="PPR"/>
    <property type="match status" value="12"/>
</dbReference>